<organism evidence="2 3">
    <name type="scientific">Pseudobutyrivibrio xylanivorans</name>
    <dbReference type="NCBI Taxonomy" id="185007"/>
    <lineage>
        <taxon>Bacteria</taxon>
        <taxon>Bacillati</taxon>
        <taxon>Bacillota</taxon>
        <taxon>Clostridia</taxon>
        <taxon>Lachnospirales</taxon>
        <taxon>Lachnospiraceae</taxon>
        <taxon>Pseudobutyrivibrio</taxon>
    </lineage>
</organism>
<dbReference type="SUPFAM" id="SSF56349">
    <property type="entry name" value="DNA breaking-rejoining enzymes"/>
    <property type="match status" value="1"/>
</dbReference>
<keyword evidence="1" id="KW-0238">DNA-binding</keyword>
<evidence type="ECO:0000313" key="2">
    <source>
        <dbReference type="EMBL" id="QFJ53870.1"/>
    </source>
</evidence>
<dbReference type="OrthoDB" id="1899549at2"/>
<dbReference type="InterPro" id="IPR011010">
    <property type="entry name" value="DNA_brk_join_enz"/>
</dbReference>
<name>A0A5P6VN78_PSEXY</name>
<dbReference type="AlphaFoldDB" id="A0A5P6VN78"/>
<dbReference type="InterPro" id="IPR010998">
    <property type="entry name" value="Integrase_recombinase_N"/>
</dbReference>
<dbReference type="GO" id="GO:0003677">
    <property type="term" value="F:DNA binding"/>
    <property type="evidence" value="ECO:0007669"/>
    <property type="project" value="UniProtKB-KW"/>
</dbReference>
<proteinExistence type="predicted"/>
<accession>A0A5P6VN78</accession>
<dbReference type="Gene3D" id="1.10.150.130">
    <property type="match status" value="1"/>
</dbReference>
<reference evidence="3" key="1">
    <citation type="submission" date="2019-08" db="EMBL/GenBank/DDBJ databases">
        <title>Complete Genome Sequence of the Polysaccharide-Degrading Rumen Bacterium Pseudobutyrivibrio xylanivorans MA3014.</title>
        <authorList>
            <person name="Palevich N."/>
            <person name="Maclean P.H."/>
            <person name="Kelly W.J."/>
            <person name="Leahy S.C."/>
            <person name="Rakonjac J."/>
            <person name="Attwood G.T."/>
        </authorList>
    </citation>
    <scope>NUCLEOTIDE SEQUENCE [LARGE SCALE GENOMIC DNA]</scope>
    <source>
        <strain evidence="3">MA3014</strain>
    </source>
</reference>
<dbReference type="RefSeq" id="WP_151622367.1">
    <property type="nucleotide sequence ID" value="NZ_CP043028.1"/>
</dbReference>
<dbReference type="EMBL" id="CP043028">
    <property type="protein sequence ID" value="QFJ53870.1"/>
    <property type="molecule type" value="Genomic_DNA"/>
</dbReference>
<dbReference type="Proteomes" id="UP000327030">
    <property type="component" value="Chromosome 1"/>
</dbReference>
<protein>
    <submittedName>
        <fullName evidence="2">Uncharacterized protein</fullName>
    </submittedName>
</protein>
<evidence type="ECO:0000313" key="3">
    <source>
        <dbReference type="Proteomes" id="UP000327030"/>
    </source>
</evidence>
<gene>
    <name evidence="2" type="ORF">FXF36_02790</name>
</gene>
<evidence type="ECO:0000256" key="1">
    <source>
        <dbReference type="ARBA" id="ARBA00023125"/>
    </source>
</evidence>
<dbReference type="KEGG" id="pxv:FXF36_02790"/>
<sequence length="263" mass="31057">MKTTKEILLFANEITKLLDIQIGRKKTLEDEYKCDIISLADMLKELDMINKKELKLKRTLVSQVHVKKNGLPKSIRYDAVRDLWITKISGDIRIHARTEEALLDKILEYYDCHLMSYTIDHIFTLALKHKEDIDICSPLTIQRYKDSYNRFISEEFREKDIRKVDNDSLQSYSKLMTARLHPKKKAFLSYKGVLNLIFDYAEENNYIQNNPVKSINNKKFLMQCDNSKPQSSEKILSLHDIETIYSEINRRNNLPRYQGYLVP</sequence>